<reference evidence="3" key="1">
    <citation type="submission" date="2024-06" db="EMBL/GenBank/DDBJ databases">
        <title>Multi-omics analyses provide insights into the biosynthesis of the anticancer antibiotic pleurotin in Hohenbuehelia grisea.</title>
        <authorList>
            <person name="Weaver J.A."/>
            <person name="Alberti F."/>
        </authorList>
    </citation>
    <scope>NUCLEOTIDE SEQUENCE [LARGE SCALE GENOMIC DNA]</scope>
    <source>
        <strain evidence="3">T-177</strain>
    </source>
</reference>
<keyword evidence="3" id="KW-1185">Reference proteome</keyword>
<evidence type="ECO:0000256" key="1">
    <source>
        <dbReference type="SAM" id="MobiDB-lite"/>
    </source>
</evidence>
<organism evidence="2 3">
    <name type="scientific">Hohenbuehelia grisea</name>
    <dbReference type="NCBI Taxonomy" id="104357"/>
    <lineage>
        <taxon>Eukaryota</taxon>
        <taxon>Fungi</taxon>
        <taxon>Dikarya</taxon>
        <taxon>Basidiomycota</taxon>
        <taxon>Agaricomycotina</taxon>
        <taxon>Agaricomycetes</taxon>
        <taxon>Agaricomycetidae</taxon>
        <taxon>Agaricales</taxon>
        <taxon>Pleurotineae</taxon>
        <taxon>Pleurotaceae</taxon>
        <taxon>Hohenbuehelia</taxon>
    </lineage>
</organism>
<feature type="compositionally biased region" description="Basic residues" evidence="1">
    <location>
        <begin position="1"/>
        <end position="23"/>
    </location>
</feature>
<evidence type="ECO:0000313" key="3">
    <source>
        <dbReference type="Proteomes" id="UP001556367"/>
    </source>
</evidence>
<sequence>MSGIKRRRRGPRLTAPKKKKINPHAKGTPTEDEFQAMLPSGQFKIDDDSENQHHFKVDDE</sequence>
<accession>A0ABR3ISG8</accession>
<feature type="region of interest" description="Disordered" evidence="1">
    <location>
        <begin position="41"/>
        <end position="60"/>
    </location>
</feature>
<feature type="compositionally biased region" description="Basic and acidic residues" evidence="1">
    <location>
        <begin position="44"/>
        <end position="60"/>
    </location>
</feature>
<dbReference type="Proteomes" id="UP001556367">
    <property type="component" value="Unassembled WGS sequence"/>
</dbReference>
<proteinExistence type="predicted"/>
<feature type="region of interest" description="Disordered" evidence="1">
    <location>
        <begin position="1"/>
        <end position="32"/>
    </location>
</feature>
<name>A0ABR3ISG8_9AGAR</name>
<gene>
    <name evidence="2" type="ORF">HGRIS_012503</name>
</gene>
<dbReference type="EMBL" id="JASNQZ010000015">
    <property type="protein sequence ID" value="KAL0946246.1"/>
    <property type="molecule type" value="Genomic_DNA"/>
</dbReference>
<comment type="caution">
    <text evidence="2">The sequence shown here is derived from an EMBL/GenBank/DDBJ whole genome shotgun (WGS) entry which is preliminary data.</text>
</comment>
<evidence type="ECO:0000313" key="2">
    <source>
        <dbReference type="EMBL" id="KAL0946246.1"/>
    </source>
</evidence>
<protein>
    <submittedName>
        <fullName evidence="2">Uncharacterized protein</fullName>
    </submittedName>
</protein>